<dbReference type="Proteomes" id="UP000251197">
    <property type="component" value="Unassembled WGS sequence"/>
</dbReference>
<feature type="domain" description="Response regulatory" evidence="5">
    <location>
        <begin position="1"/>
        <end position="112"/>
    </location>
</feature>
<dbReference type="InterPro" id="IPR008207">
    <property type="entry name" value="Sig_transdc_His_kin_Hpt_dom"/>
</dbReference>
<feature type="domain" description="HPt" evidence="6">
    <location>
        <begin position="141"/>
        <end position="236"/>
    </location>
</feature>
<name>A0A2X3J2Z5_9ENTR</name>
<keyword evidence="7" id="KW-0808">Transferase</keyword>
<keyword evidence="1 4" id="KW-0597">Phosphoprotein</keyword>
<dbReference type="GO" id="GO:0004673">
    <property type="term" value="F:protein histidine kinase activity"/>
    <property type="evidence" value="ECO:0007669"/>
    <property type="project" value="UniProtKB-EC"/>
</dbReference>
<reference evidence="7 8" key="1">
    <citation type="submission" date="2018-06" db="EMBL/GenBank/DDBJ databases">
        <authorList>
            <consortium name="Pathogen Informatics"/>
            <person name="Doyle S."/>
        </authorList>
    </citation>
    <scope>NUCLEOTIDE SEQUENCE [LARGE SCALE GENOMIC DNA]</scope>
    <source>
        <strain evidence="7 8">NCTC12120</strain>
    </source>
</reference>
<dbReference type="PROSITE" id="PS50110">
    <property type="entry name" value="RESPONSE_REGULATORY"/>
    <property type="match status" value="1"/>
</dbReference>
<dbReference type="SUPFAM" id="SSF47226">
    <property type="entry name" value="Histidine-containing phosphotransfer domain, HPT domain"/>
    <property type="match status" value="1"/>
</dbReference>
<dbReference type="EC" id="2.7.13.3" evidence="7"/>
<protein>
    <submittedName>
        <fullName evidence="7">Virulence sensor protein BvgS</fullName>
        <ecNumber evidence="7">2.7.13.3</ecNumber>
    </submittedName>
</protein>
<dbReference type="AlphaFoldDB" id="A0A2X3J2Z5"/>
<organism evidence="7 8">
    <name type="scientific">Cedecea neteri</name>
    <dbReference type="NCBI Taxonomy" id="158822"/>
    <lineage>
        <taxon>Bacteria</taxon>
        <taxon>Pseudomonadati</taxon>
        <taxon>Pseudomonadota</taxon>
        <taxon>Gammaproteobacteria</taxon>
        <taxon>Enterobacterales</taxon>
        <taxon>Enterobacteriaceae</taxon>
        <taxon>Cedecea</taxon>
    </lineage>
</organism>
<dbReference type="GO" id="GO:0005886">
    <property type="term" value="C:plasma membrane"/>
    <property type="evidence" value="ECO:0007669"/>
    <property type="project" value="UniProtKB-SubCell"/>
</dbReference>
<dbReference type="GO" id="GO:0005524">
    <property type="term" value="F:ATP binding"/>
    <property type="evidence" value="ECO:0007669"/>
    <property type="project" value="UniProtKB-KW"/>
</dbReference>
<sequence>MDDHPANRLLLRSQLVHLGHKVTEAHDGEEAWALWHDNAFDVVITDCSMPGMDGPALTRLIRQHQVEPVVILGLTANAWPEERTRCRMAGMDDCLFKPLQLPQLEAILNGVMKHKQAALAEPAGLDKLVNIEKLKTMSSHDRSMLGELLRLTLQSNEEDLRLAEDLFSLQDWPELASCAHRISGAVQICGAERAENACRNLETACREAVVDEVEIEDLWLKCSSTVGEFNQAIHAWLNDEEFSR</sequence>
<dbReference type="SMART" id="SM00448">
    <property type="entry name" value="REC"/>
    <property type="match status" value="1"/>
</dbReference>
<evidence type="ECO:0000256" key="3">
    <source>
        <dbReference type="PROSITE-ProRule" id="PRU00110"/>
    </source>
</evidence>
<dbReference type="InterPro" id="IPR001789">
    <property type="entry name" value="Sig_transdc_resp-reg_receiver"/>
</dbReference>
<dbReference type="Gene3D" id="3.40.50.2300">
    <property type="match status" value="1"/>
</dbReference>
<dbReference type="PROSITE" id="PS50894">
    <property type="entry name" value="HPT"/>
    <property type="match status" value="1"/>
</dbReference>
<evidence type="ECO:0000313" key="7">
    <source>
        <dbReference type="EMBL" id="SQC93217.1"/>
    </source>
</evidence>
<dbReference type="EMBL" id="UAVU01000010">
    <property type="protein sequence ID" value="SQC93217.1"/>
    <property type="molecule type" value="Genomic_DNA"/>
</dbReference>
<accession>A0A2X3J2Z5</accession>
<dbReference type="PANTHER" id="PTHR45339:SF6">
    <property type="entry name" value="SENSORY HISTIDINE PROTEIN KINASE"/>
    <property type="match status" value="1"/>
</dbReference>
<evidence type="ECO:0000259" key="6">
    <source>
        <dbReference type="PROSITE" id="PS50894"/>
    </source>
</evidence>
<gene>
    <name evidence="7" type="primary">bvgS_1</name>
    <name evidence="7" type="ORF">NCTC12120_06331</name>
</gene>
<evidence type="ECO:0000259" key="5">
    <source>
        <dbReference type="PROSITE" id="PS50110"/>
    </source>
</evidence>
<dbReference type="GO" id="GO:0000160">
    <property type="term" value="P:phosphorelay signal transduction system"/>
    <property type="evidence" value="ECO:0007669"/>
    <property type="project" value="UniProtKB-KW"/>
</dbReference>
<dbReference type="InterPro" id="IPR036641">
    <property type="entry name" value="HPT_dom_sf"/>
</dbReference>
<dbReference type="Pfam" id="PF01627">
    <property type="entry name" value="Hpt"/>
    <property type="match status" value="1"/>
</dbReference>
<evidence type="ECO:0000256" key="4">
    <source>
        <dbReference type="PROSITE-ProRule" id="PRU00169"/>
    </source>
</evidence>
<dbReference type="CDD" id="cd17546">
    <property type="entry name" value="REC_hyHK_CKI1_RcsC-like"/>
    <property type="match status" value="1"/>
</dbReference>
<dbReference type="Pfam" id="PF00072">
    <property type="entry name" value="Response_reg"/>
    <property type="match status" value="1"/>
</dbReference>
<dbReference type="SUPFAM" id="SSF52172">
    <property type="entry name" value="CheY-like"/>
    <property type="match status" value="1"/>
</dbReference>
<evidence type="ECO:0000256" key="1">
    <source>
        <dbReference type="ARBA" id="ARBA00022553"/>
    </source>
</evidence>
<keyword evidence="2" id="KW-0902">Two-component regulatory system</keyword>
<feature type="modified residue" description="Phosphohistidine" evidence="3">
    <location>
        <position position="180"/>
    </location>
</feature>
<evidence type="ECO:0000313" key="8">
    <source>
        <dbReference type="Proteomes" id="UP000251197"/>
    </source>
</evidence>
<evidence type="ECO:0000256" key="2">
    <source>
        <dbReference type="ARBA" id="ARBA00023012"/>
    </source>
</evidence>
<proteinExistence type="predicted"/>
<dbReference type="Gene3D" id="1.20.120.160">
    <property type="entry name" value="HPT domain"/>
    <property type="match status" value="1"/>
</dbReference>
<dbReference type="InterPro" id="IPR011006">
    <property type="entry name" value="CheY-like_superfamily"/>
</dbReference>
<feature type="modified residue" description="4-aspartylphosphate" evidence="4">
    <location>
        <position position="46"/>
    </location>
</feature>
<dbReference type="PANTHER" id="PTHR45339">
    <property type="entry name" value="HYBRID SIGNAL TRANSDUCTION HISTIDINE KINASE J"/>
    <property type="match status" value="1"/>
</dbReference>